<sequence>MASPSLASGETPPVELSIPSAGAVCEVPACSPTSMTALDFLLPLVDEGNKSHLNYNLSSSYPESALADKHYIQSTVRADPCMKFHEGIATAVTDALVTDSNVLSTLTPE</sequence>
<dbReference type="AlphaFoldDB" id="A0AAD1VPT1"/>
<name>A0AAD1VPT1_PELCU</name>
<proteinExistence type="predicted"/>
<gene>
    <name evidence="1" type="ORF">PECUL_23A002764</name>
</gene>
<reference evidence="1" key="1">
    <citation type="submission" date="2022-03" db="EMBL/GenBank/DDBJ databases">
        <authorList>
            <person name="Alioto T."/>
            <person name="Alioto T."/>
            <person name="Gomez Garrido J."/>
        </authorList>
    </citation>
    <scope>NUCLEOTIDE SEQUENCE</scope>
</reference>
<keyword evidence="2" id="KW-1185">Reference proteome</keyword>
<evidence type="ECO:0000313" key="2">
    <source>
        <dbReference type="Proteomes" id="UP001295444"/>
    </source>
</evidence>
<accession>A0AAD1VPT1</accession>
<dbReference type="EMBL" id="OW240912">
    <property type="protein sequence ID" value="CAH2226144.1"/>
    <property type="molecule type" value="Genomic_DNA"/>
</dbReference>
<evidence type="ECO:0000313" key="1">
    <source>
        <dbReference type="EMBL" id="CAH2226144.1"/>
    </source>
</evidence>
<protein>
    <submittedName>
        <fullName evidence="1">Uncharacterized protein</fullName>
    </submittedName>
</protein>
<organism evidence="1 2">
    <name type="scientific">Pelobates cultripes</name>
    <name type="common">Western spadefoot toad</name>
    <dbReference type="NCBI Taxonomy" id="61616"/>
    <lineage>
        <taxon>Eukaryota</taxon>
        <taxon>Metazoa</taxon>
        <taxon>Chordata</taxon>
        <taxon>Craniata</taxon>
        <taxon>Vertebrata</taxon>
        <taxon>Euteleostomi</taxon>
        <taxon>Amphibia</taxon>
        <taxon>Batrachia</taxon>
        <taxon>Anura</taxon>
        <taxon>Pelobatoidea</taxon>
        <taxon>Pelobatidae</taxon>
        <taxon>Pelobates</taxon>
    </lineage>
</organism>
<dbReference type="Proteomes" id="UP001295444">
    <property type="component" value="Chromosome 01"/>
</dbReference>